<keyword evidence="15 19" id="KW-0670">Pyruvate</keyword>
<dbReference type="GO" id="GO:0004553">
    <property type="term" value="F:hydrolase activity, hydrolyzing O-glycosyl compounds"/>
    <property type="evidence" value="ECO:0007669"/>
    <property type="project" value="InterPro"/>
</dbReference>
<keyword evidence="7 16" id="KW-0808">Transferase</keyword>
<evidence type="ECO:0000256" key="14">
    <source>
        <dbReference type="ARBA" id="ARBA00023152"/>
    </source>
</evidence>
<evidence type="ECO:0000256" key="7">
    <source>
        <dbReference type="ARBA" id="ARBA00022679"/>
    </source>
</evidence>
<dbReference type="InterPro" id="IPR015813">
    <property type="entry name" value="Pyrv/PenolPyrv_kinase-like_dom"/>
</dbReference>
<evidence type="ECO:0000256" key="6">
    <source>
        <dbReference type="ARBA" id="ARBA00022588"/>
    </source>
</evidence>
<dbReference type="GO" id="GO:0030955">
    <property type="term" value="F:potassium ion binding"/>
    <property type="evidence" value="ECO:0007669"/>
    <property type="project" value="InterPro"/>
</dbReference>
<protein>
    <recommendedName>
        <fullName evidence="5 16">Pyruvate kinase</fullName>
        <ecNumber evidence="5 16">2.7.1.40</ecNumber>
    </recommendedName>
</protein>
<comment type="catalytic activity">
    <reaction evidence="16">
        <text>pyruvate + ATP = phosphoenolpyruvate + ADP + H(+)</text>
        <dbReference type="Rhea" id="RHEA:18157"/>
        <dbReference type="ChEBI" id="CHEBI:15361"/>
        <dbReference type="ChEBI" id="CHEBI:15378"/>
        <dbReference type="ChEBI" id="CHEBI:30616"/>
        <dbReference type="ChEBI" id="CHEBI:58702"/>
        <dbReference type="ChEBI" id="CHEBI:456216"/>
        <dbReference type="EC" id="2.7.1.40"/>
    </reaction>
</comment>
<keyword evidence="13" id="KW-0391">Immunity</keyword>
<dbReference type="InterPro" id="IPR036918">
    <property type="entry name" value="Pyrv_Knase_C_sf"/>
</dbReference>
<evidence type="ECO:0000256" key="4">
    <source>
        <dbReference type="ARBA" id="ARBA00008781"/>
    </source>
</evidence>
<evidence type="ECO:0000256" key="8">
    <source>
        <dbReference type="ARBA" id="ARBA00022723"/>
    </source>
</evidence>
<gene>
    <name evidence="19" type="ORF">WN48_09768</name>
</gene>
<dbReference type="InterPro" id="IPR040442">
    <property type="entry name" value="Pyrv_kinase-like_dom_sf"/>
</dbReference>
<evidence type="ECO:0000313" key="19">
    <source>
        <dbReference type="EMBL" id="OAD53551.1"/>
    </source>
</evidence>
<evidence type="ECO:0000256" key="10">
    <source>
        <dbReference type="ARBA" id="ARBA00022777"/>
    </source>
</evidence>
<dbReference type="GO" id="GO:0005524">
    <property type="term" value="F:ATP binding"/>
    <property type="evidence" value="ECO:0007669"/>
    <property type="project" value="UniProtKB-KW"/>
</dbReference>
<evidence type="ECO:0000259" key="18">
    <source>
        <dbReference type="PROSITE" id="PS51969"/>
    </source>
</evidence>
<proteinExistence type="inferred from homology"/>
<dbReference type="EC" id="2.7.1.40" evidence="5 16"/>
<dbReference type="InterPro" id="IPR001697">
    <property type="entry name" value="Pyr_Knase"/>
</dbReference>
<evidence type="ECO:0000259" key="17">
    <source>
        <dbReference type="PROSITE" id="PS51762"/>
    </source>
</evidence>
<organism evidence="19 20">
    <name type="scientific">Eufriesea mexicana</name>
    <dbReference type="NCBI Taxonomy" id="516756"/>
    <lineage>
        <taxon>Eukaryota</taxon>
        <taxon>Metazoa</taxon>
        <taxon>Ecdysozoa</taxon>
        <taxon>Arthropoda</taxon>
        <taxon>Hexapoda</taxon>
        <taxon>Insecta</taxon>
        <taxon>Pterygota</taxon>
        <taxon>Neoptera</taxon>
        <taxon>Endopterygota</taxon>
        <taxon>Hymenoptera</taxon>
        <taxon>Apocrita</taxon>
        <taxon>Aculeata</taxon>
        <taxon>Apoidea</taxon>
        <taxon>Anthophila</taxon>
        <taxon>Apidae</taxon>
        <taxon>Eufriesea</taxon>
    </lineage>
</organism>
<sequence length="808" mass="91595">MMMAGANIVRLNMSHETEKWHAITVQSIREAGNKMYEFTSEVYPLGVAMNLRGPEIRTGSFHSDETSIGYAKLKEGNMAKLVTDDMTKRAGNAKCFWISYRDLPRVCRPGDRILIDRGAALLQVACIHEKAVTCKVIKGGIVRDDKLVQLLDSVISLPQISEKDTKHLKLASILECDFLIMNHTRNEKMIYGIKSRLKHIGSRICVMAKISTQQGIENFDEILNSADGILLDRKSVEVDVGSEKLFLVEKVVIAKCIKMGKPIVLGFQVCNNETPDIDMNLIANAVLNGVDAIFLKTGSLNMKESTQLLKDVDRVCREAESARWQKEIFDELSHKVPIPLDPLHAIIVGAVETSLKSSAAAIIVTTTTGRSAALLSMYRPRCPILAVTRYGVVARWLQLYCGIHPLHYRDEPGVRFFAFQGNVNKKIAFNEFGQISGETYRKEGGKWSIQNENVNLAKGDVIHYYVYAQVNEGVHNRGEETFTVEVAQNLLFHDNFDFFDKSVWKHEVKIPVSPDYEFCVFQNDQHTFLADVTDGLLKIVPEILEDRYGENITTFGTLMLSECSSEIAAECTRKATSFNILPPIMSARLVTKETFNFRYGKIDIRAKFPEGDWLYPEMMLKPKYNYYGPNYASGCIILGLARGNENLIKTTDGCIYDSRRLECGFRINTSGNVTNYLVSETKENGPRWTKGFHIYTTIWDSNGFQFLVDGKEIGRLNPPTDSWLHRNNFNTMAPFDQEFYIILGVGVGGIRVFPDATTSSEHVKPWKNVGAKAMLRFWHARDQWLPSWRRENKKKLAFEIDYIRVWSL</sequence>
<dbReference type="InterPro" id="IPR015806">
    <property type="entry name" value="Pyrv_Knase_insert_dom_sf"/>
</dbReference>
<dbReference type="GO" id="GO:0045087">
    <property type="term" value="P:innate immune response"/>
    <property type="evidence" value="ECO:0007669"/>
    <property type="project" value="UniProtKB-KW"/>
</dbReference>
<keyword evidence="9" id="KW-0547">Nucleotide-binding</keyword>
<dbReference type="Gene3D" id="2.40.33.10">
    <property type="entry name" value="PK beta-barrel domain-like"/>
    <property type="match status" value="1"/>
</dbReference>
<evidence type="ECO:0000256" key="9">
    <source>
        <dbReference type="ARBA" id="ARBA00022741"/>
    </source>
</evidence>
<dbReference type="SUPFAM" id="SSF49899">
    <property type="entry name" value="Concanavalin A-like lectins/glucanases"/>
    <property type="match status" value="1"/>
</dbReference>
<evidence type="ECO:0000256" key="12">
    <source>
        <dbReference type="ARBA" id="ARBA00022842"/>
    </source>
</evidence>
<feature type="domain" description="GH16" evidence="17">
    <location>
        <begin position="506"/>
        <end position="808"/>
    </location>
</feature>
<evidence type="ECO:0000256" key="1">
    <source>
        <dbReference type="ARBA" id="ARBA00001958"/>
    </source>
</evidence>
<dbReference type="InterPro" id="IPR011037">
    <property type="entry name" value="Pyrv_Knase-like_insert_dom_sf"/>
</dbReference>
<dbReference type="SUPFAM" id="SSF51621">
    <property type="entry name" value="Phosphoenolpyruvate/pyruvate domain"/>
    <property type="match status" value="1"/>
</dbReference>
<dbReference type="InterPro" id="IPR031756">
    <property type="entry name" value="BGBP_N"/>
</dbReference>
<keyword evidence="10 16" id="KW-0418">Kinase</keyword>
<dbReference type="UniPathway" id="UPA00109">
    <property type="reaction ID" value="UER00188"/>
</dbReference>
<dbReference type="Proteomes" id="UP000250275">
    <property type="component" value="Unassembled WGS sequence"/>
</dbReference>
<dbReference type="GO" id="GO:0000287">
    <property type="term" value="F:magnesium ion binding"/>
    <property type="evidence" value="ECO:0007669"/>
    <property type="project" value="InterPro"/>
</dbReference>
<dbReference type="InterPro" id="IPR013320">
    <property type="entry name" value="ConA-like_dom_sf"/>
</dbReference>
<keyword evidence="11" id="KW-0067">ATP-binding</keyword>
<comment type="cofactor">
    <cofactor evidence="1">
        <name>K(+)</name>
        <dbReference type="ChEBI" id="CHEBI:29103"/>
    </cofactor>
</comment>
<keyword evidence="8" id="KW-0479">Metal-binding</keyword>
<dbReference type="Pfam" id="PF15886">
    <property type="entry name" value="CBM39"/>
    <property type="match status" value="1"/>
</dbReference>
<dbReference type="Gene3D" id="3.40.1380.20">
    <property type="entry name" value="Pyruvate kinase, C-terminal domain"/>
    <property type="match status" value="1"/>
</dbReference>
<evidence type="ECO:0000256" key="11">
    <source>
        <dbReference type="ARBA" id="ARBA00022840"/>
    </source>
</evidence>
<dbReference type="InterPro" id="IPR000757">
    <property type="entry name" value="Beta-glucanase-like"/>
</dbReference>
<evidence type="ECO:0000256" key="16">
    <source>
        <dbReference type="RuleBase" id="RU000504"/>
    </source>
</evidence>
<keyword evidence="12 16" id="KW-0460">Magnesium</keyword>
<keyword evidence="20" id="KW-1185">Reference proteome</keyword>
<dbReference type="PROSITE" id="PS51969">
    <property type="entry name" value="CBM39"/>
    <property type="match status" value="1"/>
</dbReference>
<comment type="similarity">
    <text evidence="4">Belongs to the insect beta-1,3-glucan binding protein family.</text>
</comment>
<evidence type="ECO:0000256" key="13">
    <source>
        <dbReference type="ARBA" id="ARBA00022859"/>
    </source>
</evidence>
<evidence type="ECO:0000256" key="2">
    <source>
        <dbReference type="ARBA" id="ARBA00004997"/>
    </source>
</evidence>
<comment type="similarity">
    <text evidence="3 16">Belongs to the pyruvate kinase family.</text>
</comment>
<dbReference type="Gene3D" id="2.60.120.200">
    <property type="match status" value="1"/>
</dbReference>
<comment type="pathway">
    <text evidence="2 16">Carbohydrate degradation; glycolysis; pyruvate from D-glyceraldehyde 3-phosphate: step 5/5.</text>
</comment>
<dbReference type="Gene3D" id="3.20.20.60">
    <property type="entry name" value="Phosphoenolpyruvate-binding domains"/>
    <property type="match status" value="1"/>
</dbReference>
<evidence type="ECO:0000256" key="15">
    <source>
        <dbReference type="ARBA" id="ARBA00023317"/>
    </source>
</evidence>
<name>A0A310SAA8_9HYME</name>
<dbReference type="PROSITE" id="PS51762">
    <property type="entry name" value="GH16_2"/>
    <property type="match status" value="1"/>
</dbReference>
<feature type="domain" description="CBM39" evidence="18">
    <location>
        <begin position="390"/>
        <end position="489"/>
    </location>
</feature>
<dbReference type="SUPFAM" id="SSF50800">
    <property type="entry name" value="PK beta-barrel domain-like"/>
    <property type="match status" value="1"/>
</dbReference>
<dbReference type="PRINTS" id="PR01050">
    <property type="entry name" value="PYRUVTKNASE"/>
</dbReference>
<dbReference type="GO" id="GO:0004743">
    <property type="term" value="F:pyruvate kinase activity"/>
    <property type="evidence" value="ECO:0007669"/>
    <property type="project" value="UniProtKB-EC"/>
</dbReference>
<evidence type="ECO:0000256" key="5">
    <source>
        <dbReference type="ARBA" id="ARBA00012142"/>
    </source>
</evidence>
<dbReference type="GO" id="GO:0016301">
    <property type="term" value="F:kinase activity"/>
    <property type="evidence" value="ECO:0007669"/>
    <property type="project" value="UniProtKB-KW"/>
</dbReference>
<dbReference type="PANTHER" id="PTHR11817">
    <property type="entry name" value="PYRUVATE KINASE"/>
    <property type="match status" value="1"/>
</dbReference>
<dbReference type="InterPro" id="IPR015793">
    <property type="entry name" value="Pyrv_Knase_brl"/>
</dbReference>
<reference evidence="19 20" key="1">
    <citation type="submission" date="2015-07" db="EMBL/GenBank/DDBJ databases">
        <title>The genome of Eufriesea mexicana.</title>
        <authorList>
            <person name="Pan H."/>
            <person name="Kapheim K."/>
        </authorList>
    </citation>
    <scope>NUCLEOTIDE SEQUENCE [LARGE SCALE GENOMIC DNA]</scope>
    <source>
        <strain evidence="19">0111107269</strain>
        <tissue evidence="19">Whole body</tissue>
    </source>
</reference>
<dbReference type="SUPFAM" id="SSF52935">
    <property type="entry name" value="PK C-terminal domain-like"/>
    <property type="match status" value="1"/>
</dbReference>
<evidence type="ECO:0000313" key="20">
    <source>
        <dbReference type="Proteomes" id="UP000250275"/>
    </source>
</evidence>
<accession>A0A310SAA8</accession>
<dbReference type="AlphaFoldDB" id="A0A310SAA8"/>
<dbReference type="Pfam" id="PF00224">
    <property type="entry name" value="PK"/>
    <property type="match status" value="1"/>
</dbReference>
<dbReference type="EMBL" id="KQ766853">
    <property type="protein sequence ID" value="OAD53551.1"/>
    <property type="molecule type" value="Genomic_DNA"/>
</dbReference>
<keyword evidence="14 16" id="KW-0324">Glycolysis</keyword>
<keyword evidence="6" id="KW-0399">Innate immunity</keyword>
<dbReference type="OrthoDB" id="4781at2759"/>
<dbReference type="GO" id="GO:0030246">
    <property type="term" value="F:carbohydrate binding"/>
    <property type="evidence" value="ECO:0007669"/>
    <property type="project" value="InterPro"/>
</dbReference>
<evidence type="ECO:0000256" key="3">
    <source>
        <dbReference type="ARBA" id="ARBA00008663"/>
    </source>
</evidence>